<organism evidence="2 3">
    <name type="scientific">Kingella denitrificans ATCC 33394</name>
    <dbReference type="NCBI Taxonomy" id="888741"/>
    <lineage>
        <taxon>Bacteria</taxon>
        <taxon>Pseudomonadati</taxon>
        <taxon>Pseudomonadota</taxon>
        <taxon>Betaproteobacteria</taxon>
        <taxon>Neisseriales</taxon>
        <taxon>Neisseriaceae</taxon>
        <taxon>Kingella</taxon>
    </lineage>
</organism>
<dbReference type="EMBL" id="AEWV01000006">
    <property type="protein sequence ID" value="EGC18143.1"/>
    <property type="molecule type" value="Genomic_DNA"/>
</dbReference>
<proteinExistence type="predicted"/>
<dbReference type="AlphaFoldDB" id="F0EWR2"/>
<reference evidence="2 3" key="1">
    <citation type="submission" date="2011-01" db="EMBL/GenBank/DDBJ databases">
        <authorList>
            <person name="Muzny D."/>
            <person name="Qin X."/>
            <person name="Deng J."/>
            <person name="Jiang H."/>
            <person name="Liu Y."/>
            <person name="Qu J."/>
            <person name="Song X.-Z."/>
            <person name="Zhang L."/>
            <person name="Thornton R."/>
            <person name="Coyle M."/>
            <person name="Francisco L."/>
            <person name="Jackson L."/>
            <person name="Javaid M."/>
            <person name="Korchina V."/>
            <person name="Kovar C."/>
            <person name="Mata R."/>
            <person name="Mathew T."/>
            <person name="Ngo R."/>
            <person name="Nguyen L."/>
            <person name="Nguyen N."/>
            <person name="Okwuonu G."/>
            <person name="Ongeri F."/>
            <person name="Pham C."/>
            <person name="Simmons D."/>
            <person name="Wilczek-Boney K."/>
            <person name="Hale W."/>
            <person name="Jakkamsetti A."/>
            <person name="Pham P."/>
            <person name="Ruth R."/>
            <person name="San Lucas F."/>
            <person name="Warren J."/>
            <person name="Zhang J."/>
            <person name="Zhao Z."/>
            <person name="Zhou C."/>
            <person name="Zhu D."/>
            <person name="Lee S."/>
            <person name="Bess C."/>
            <person name="Blankenburg K."/>
            <person name="Forbes L."/>
            <person name="Fu Q."/>
            <person name="Gubbala S."/>
            <person name="Hirani K."/>
            <person name="Jayaseelan J.C."/>
            <person name="Lara F."/>
            <person name="Munidasa M."/>
            <person name="Palculict T."/>
            <person name="Patil S."/>
            <person name="Pu L.-L."/>
            <person name="Saada N."/>
            <person name="Tang L."/>
            <person name="Weissenberger G."/>
            <person name="Zhu Y."/>
            <person name="Hemphill L."/>
            <person name="Shang Y."/>
            <person name="Youmans B."/>
            <person name="Ayvaz T."/>
            <person name="Ross M."/>
            <person name="Santibanez J."/>
            <person name="Aqrawi P."/>
            <person name="Gross S."/>
            <person name="Joshi V."/>
            <person name="Fowler G."/>
            <person name="Nazareth L."/>
            <person name="Reid J."/>
            <person name="Worley K."/>
            <person name="Petrosino J."/>
            <person name="Highlander S."/>
            <person name="Gibbs R."/>
        </authorList>
    </citation>
    <scope>NUCLEOTIDE SEQUENCE [LARGE SCALE GENOMIC DNA]</scope>
    <source>
        <strain evidence="2 3">ATCC 33394</strain>
    </source>
</reference>
<evidence type="ECO:0000313" key="3">
    <source>
        <dbReference type="Proteomes" id="UP000004088"/>
    </source>
</evidence>
<evidence type="ECO:0000313" key="2">
    <source>
        <dbReference type="EMBL" id="EGC18143.1"/>
    </source>
</evidence>
<gene>
    <name evidence="2" type="ORF">HMPREF9098_0292</name>
</gene>
<accession>F0EWR2</accession>
<feature type="region of interest" description="Disordered" evidence="1">
    <location>
        <begin position="1"/>
        <end position="45"/>
    </location>
</feature>
<keyword evidence="3" id="KW-1185">Reference proteome</keyword>
<dbReference type="Proteomes" id="UP000004088">
    <property type="component" value="Unassembled WGS sequence"/>
</dbReference>
<protein>
    <submittedName>
        <fullName evidence="2">Uncharacterized protein</fullName>
    </submittedName>
</protein>
<sequence length="45" mass="4773">MQAAFFSHASRIRKSTESDTDNPNSVPIQSALGAGCLKSKKQPAP</sequence>
<name>F0EWR2_9NEIS</name>
<comment type="caution">
    <text evidence="2">The sequence shown here is derived from an EMBL/GenBank/DDBJ whole genome shotgun (WGS) entry which is preliminary data.</text>
</comment>
<dbReference type="HOGENOM" id="CLU_3200874_0_0_4"/>
<dbReference type="STRING" id="888741.HMPREF9098_0292"/>
<evidence type="ECO:0000256" key="1">
    <source>
        <dbReference type="SAM" id="MobiDB-lite"/>
    </source>
</evidence>